<evidence type="ECO:0000256" key="6">
    <source>
        <dbReference type="ARBA" id="ARBA00023136"/>
    </source>
</evidence>
<evidence type="ECO:0000256" key="5">
    <source>
        <dbReference type="ARBA" id="ARBA00022989"/>
    </source>
</evidence>
<keyword evidence="9" id="KW-1185">Reference proteome</keyword>
<keyword evidence="4" id="KW-0378">Hydrolase</keyword>
<accession>A0AAN9UT48</accession>
<evidence type="ECO:0000256" key="4">
    <source>
        <dbReference type="ARBA" id="ARBA00022801"/>
    </source>
</evidence>
<dbReference type="GO" id="GO:0005789">
    <property type="term" value="C:endoplasmic reticulum membrane"/>
    <property type="evidence" value="ECO:0007669"/>
    <property type="project" value="TreeGrafter"/>
</dbReference>
<dbReference type="InterPro" id="IPR008901">
    <property type="entry name" value="ACER"/>
</dbReference>
<name>A0AAN9UT48_9PEZI</name>
<reference evidence="8 9" key="1">
    <citation type="submission" date="2024-02" db="EMBL/GenBank/DDBJ databases">
        <title>De novo assembly and annotation of 12 fungi associated with fruit tree decline syndrome in Ontario, Canada.</title>
        <authorList>
            <person name="Sulman M."/>
            <person name="Ellouze W."/>
            <person name="Ilyukhin E."/>
        </authorList>
    </citation>
    <scope>NUCLEOTIDE SEQUENCE [LARGE SCALE GENOMIC DNA]</scope>
    <source>
        <strain evidence="8 9">M11/M66-122</strain>
    </source>
</reference>
<dbReference type="GO" id="GO:0046872">
    <property type="term" value="F:metal ion binding"/>
    <property type="evidence" value="ECO:0007669"/>
    <property type="project" value="UniProtKB-KW"/>
</dbReference>
<comment type="subcellular location">
    <subcellularLocation>
        <location evidence="1">Membrane</location>
        <topology evidence="1">Multi-pass membrane protein</topology>
    </subcellularLocation>
</comment>
<sequence length="153" mass="16934">MSAAALLQPLYARGRSTPATTGLTTGLIALATSAAYVPSGRTLHYQRGGGVEGAAERREAEQRQRKRLLRQFRKVVALLIAAYAICNVDLEMCLQLRALRSRVGLPWAQLLELHGWWHVLTALGASEHLGLEGCSVKLQVGRSSWLWLNEKRF</sequence>
<evidence type="ECO:0000256" key="7">
    <source>
        <dbReference type="PIRSR" id="PIRSR608901-2"/>
    </source>
</evidence>
<comment type="caution">
    <text evidence="8">The sequence shown here is derived from an EMBL/GenBank/DDBJ whole genome shotgun (WGS) entry which is preliminary data.</text>
</comment>
<dbReference type="GO" id="GO:0016811">
    <property type="term" value="F:hydrolase activity, acting on carbon-nitrogen (but not peptide) bonds, in linear amides"/>
    <property type="evidence" value="ECO:0007669"/>
    <property type="project" value="InterPro"/>
</dbReference>
<comment type="similarity">
    <text evidence="2">Belongs to the alkaline ceramidase family.</text>
</comment>
<gene>
    <name evidence="8" type="ORF">SLS62_003073</name>
</gene>
<dbReference type="AlphaFoldDB" id="A0AAN9UT48"/>
<protein>
    <recommendedName>
        <fullName evidence="10">Alkaline ceramidase</fullName>
    </recommendedName>
</protein>
<keyword evidence="6" id="KW-0472">Membrane</keyword>
<keyword evidence="7" id="KW-0479">Metal-binding</keyword>
<evidence type="ECO:0008006" key="10">
    <source>
        <dbReference type="Google" id="ProtNLM"/>
    </source>
</evidence>
<dbReference type="PANTHER" id="PTHR46187:SF3">
    <property type="entry name" value="ALKALINE CERAMIDASE 3"/>
    <property type="match status" value="1"/>
</dbReference>
<proteinExistence type="inferred from homology"/>
<dbReference type="GO" id="GO:0046514">
    <property type="term" value="P:ceramide catabolic process"/>
    <property type="evidence" value="ECO:0007669"/>
    <property type="project" value="TreeGrafter"/>
</dbReference>
<dbReference type="Pfam" id="PF05875">
    <property type="entry name" value="Ceramidase"/>
    <property type="match status" value="1"/>
</dbReference>
<evidence type="ECO:0000313" key="8">
    <source>
        <dbReference type="EMBL" id="KAK7754989.1"/>
    </source>
</evidence>
<keyword evidence="3" id="KW-0812">Transmembrane</keyword>
<comment type="cofactor">
    <cofactor evidence="7">
        <name>Zn(2+)</name>
        <dbReference type="ChEBI" id="CHEBI:29105"/>
    </cofactor>
</comment>
<dbReference type="EMBL" id="JAKJXP020000016">
    <property type="protein sequence ID" value="KAK7754989.1"/>
    <property type="molecule type" value="Genomic_DNA"/>
</dbReference>
<feature type="binding site" evidence="7">
    <location>
        <position position="114"/>
    </location>
    <ligand>
        <name>Zn(2+)</name>
        <dbReference type="ChEBI" id="CHEBI:29105"/>
        <note>catalytic</note>
    </ligand>
</feature>
<dbReference type="PANTHER" id="PTHR46187">
    <property type="entry name" value="ALKALINE CERAMIDASE 3"/>
    <property type="match status" value="1"/>
</dbReference>
<evidence type="ECO:0000256" key="3">
    <source>
        <dbReference type="ARBA" id="ARBA00022692"/>
    </source>
</evidence>
<evidence type="ECO:0000313" key="9">
    <source>
        <dbReference type="Proteomes" id="UP001320420"/>
    </source>
</evidence>
<evidence type="ECO:0000256" key="1">
    <source>
        <dbReference type="ARBA" id="ARBA00004141"/>
    </source>
</evidence>
<evidence type="ECO:0000256" key="2">
    <source>
        <dbReference type="ARBA" id="ARBA00009780"/>
    </source>
</evidence>
<keyword evidence="7" id="KW-0862">Zinc</keyword>
<dbReference type="Proteomes" id="UP001320420">
    <property type="component" value="Unassembled WGS sequence"/>
</dbReference>
<keyword evidence="5" id="KW-1133">Transmembrane helix</keyword>
<feature type="binding site" evidence="7">
    <location>
        <position position="118"/>
    </location>
    <ligand>
        <name>Zn(2+)</name>
        <dbReference type="ChEBI" id="CHEBI:29105"/>
        <note>catalytic</note>
    </ligand>
</feature>
<organism evidence="8 9">
    <name type="scientific">Diatrype stigma</name>
    <dbReference type="NCBI Taxonomy" id="117547"/>
    <lineage>
        <taxon>Eukaryota</taxon>
        <taxon>Fungi</taxon>
        <taxon>Dikarya</taxon>
        <taxon>Ascomycota</taxon>
        <taxon>Pezizomycotina</taxon>
        <taxon>Sordariomycetes</taxon>
        <taxon>Xylariomycetidae</taxon>
        <taxon>Xylariales</taxon>
        <taxon>Diatrypaceae</taxon>
        <taxon>Diatrype</taxon>
    </lineage>
</organism>
<dbReference type="GO" id="GO:0046513">
    <property type="term" value="P:ceramide biosynthetic process"/>
    <property type="evidence" value="ECO:0007669"/>
    <property type="project" value="TreeGrafter"/>
</dbReference>